<accession>A0A2Z4GFL6</accession>
<reference evidence="1 2" key="1">
    <citation type="submission" date="2018-05" db="EMBL/GenBank/DDBJ databases">
        <title>Complete genome sequence of Arcticibacterium luteifluviistationis SM1504T, a cytophagaceae bacterium isolated from Arctic surface seawater.</title>
        <authorList>
            <person name="Li Y."/>
            <person name="Qin Q.-L."/>
        </authorList>
    </citation>
    <scope>NUCLEOTIDE SEQUENCE [LARGE SCALE GENOMIC DNA]</scope>
    <source>
        <strain evidence="1 2">SM1504</strain>
    </source>
</reference>
<sequence length="137" mass="15950">MVLTGKTHTDERGILKYNNEIDLSEVRRIYTIQNANTSYIRGWLGHSVEKRWFTVIKGSFQISYIKLDSEKAPSRYLPQNRIDLSDDGLNYLLLEPGFAFTIQSKVQDSVLLVMSNFPVGITNDELRFPIDYFKIRR</sequence>
<gene>
    <name evidence="1" type="ORF">DJ013_17370</name>
</gene>
<organism evidence="1 2">
    <name type="scientific">Arcticibacterium luteifluviistationis</name>
    <dbReference type="NCBI Taxonomy" id="1784714"/>
    <lineage>
        <taxon>Bacteria</taxon>
        <taxon>Pseudomonadati</taxon>
        <taxon>Bacteroidota</taxon>
        <taxon>Cytophagia</taxon>
        <taxon>Cytophagales</taxon>
        <taxon>Leadbetterellaceae</taxon>
        <taxon>Arcticibacterium</taxon>
    </lineage>
</organism>
<dbReference type="SUPFAM" id="SSF51182">
    <property type="entry name" value="RmlC-like cupins"/>
    <property type="match status" value="1"/>
</dbReference>
<dbReference type="AlphaFoldDB" id="A0A2Z4GFL6"/>
<protein>
    <submittedName>
        <fullName evidence="1">Sugar epimerase</fullName>
    </submittedName>
</protein>
<dbReference type="OrthoDB" id="826649at2"/>
<dbReference type="Gene3D" id="2.60.120.10">
    <property type="entry name" value="Jelly Rolls"/>
    <property type="match status" value="1"/>
</dbReference>
<name>A0A2Z4GFL6_9BACT</name>
<dbReference type="EMBL" id="CP029480">
    <property type="protein sequence ID" value="AWV99845.1"/>
    <property type="molecule type" value="Genomic_DNA"/>
</dbReference>
<dbReference type="KEGG" id="als:DJ013_17370"/>
<proteinExistence type="predicted"/>
<evidence type="ECO:0000313" key="2">
    <source>
        <dbReference type="Proteomes" id="UP000249873"/>
    </source>
</evidence>
<evidence type="ECO:0000313" key="1">
    <source>
        <dbReference type="EMBL" id="AWV99845.1"/>
    </source>
</evidence>
<dbReference type="InterPro" id="IPR014710">
    <property type="entry name" value="RmlC-like_jellyroll"/>
</dbReference>
<dbReference type="RefSeq" id="WP_111373213.1">
    <property type="nucleotide sequence ID" value="NZ_CP029480.1"/>
</dbReference>
<keyword evidence="2" id="KW-1185">Reference proteome</keyword>
<dbReference type="Proteomes" id="UP000249873">
    <property type="component" value="Chromosome"/>
</dbReference>
<dbReference type="InterPro" id="IPR011051">
    <property type="entry name" value="RmlC_Cupin_sf"/>
</dbReference>